<dbReference type="GO" id="GO:0003677">
    <property type="term" value="F:DNA binding"/>
    <property type="evidence" value="ECO:0007669"/>
    <property type="project" value="TreeGrafter"/>
</dbReference>
<sequence length="569" mass="65016">MPRIYKPDPRGKKYKRYPKELIEQATCYKNMKKQDGETVLSEEMELLFIKYINVCAEWGYSLELYDLRLLVKNYLDKLGITEKRFKDNMPGPDFARSFLKRHSDKITQRISQNVKRSRAAVSADILKEYFEQLKKSISGVPVDNIINYDETSLADDPGRKKIITKRGTKYPERVMNHSKAAVSIMMAGTAAGEILAPYVVYKAQNLFDTWTKCGPKGTRYNRSQSGWFDANIFEDWVTTMILPFFENKAGKKILIGDNLSSHLSLDLIRKCYEKDIHFVFLPSNSSHITQPLDVALFRPMKIAWRSIISEWKKADGRNQSSIPKGCFPKLLSKLMDNLKENSKSNIMSGFSKTGIHPFNPSEVLKKIPECHDQVEKAETVDQAVLNFLKEMRIHRLFYSTRAKNQQKNIKTTDRVTKGKGKGKKTKIVQRNHSKENDLPTSILENQLDQEIATSCHDNTTPIIEKANLPNIGIASCSYNISPYDITTMPVVFEDDMNGIACVETVVRNDLNDINPKNIKIISNVLLNNAELKKTLSNTFVDTASTKTISRRPTYYRCDDDILNALMDSD</sequence>
<comment type="caution">
    <text evidence="2">The sequence shown here is derived from an EMBL/GenBank/DDBJ whole genome shotgun (WGS) entry which is preliminary data.</text>
</comment>
<keyword evidence="3" id="KW-1185">Reference proteome</keyword>
<dbReference type="Gene3D" id="3.30.420.10">
    <property type="entry name" value="Ribonuclease H-like superfamily/Ribonuclease H"/>
    <property type="match status" value="1"/>
</dbReference>
<dbReference type="InterPro" id="IPR004875">
    <property type="entry name" value="DDE_SF_endonuclease_dom"/>
</dbReference>
<organism evidence="2 3">
    <name type="scientific">Euphydryas editha</name>
    <name type="common">Edith's checkerspot</name>
    <dbReference type="NCBI Taxonomy" id="104508"/>
    <lineage>
        <taxon>Eukaryota</taxon>
        <taxon>Metazoa</taxon>
        <taxon>Ecdysozoa</taxon>
        <taxon>Arthropoda</taxon>
        <taxon>Hexapoda</taxon>
        <taxon>Insecta</taxon>
        <taxon>Pterygota</taxon>
        <taxon>Neoptera</taxon>
        <taxon>Endopterygota</taxon>
        <taxon>Lepidoptera</taxon>
        <taxon>Glossata</taxon>
        <taxon>Ditrysia</taxon>
        <taxon>Papilionoidea</taxon>
        <taxon>Nymphalidae</taxon>
        <taxon>Nymphalinae</taxon>
        <taxon>Euphydryas</taxon>
    </lineage>
</organism>
<dbReference type="InterPro" id="IPR050863">
    <property type="entry name" value="CenT-Element_Derived"/>
</dbReference>
<accession>A0AAU9VBT0</accession>
<evidence type="ECO:0000313" key="3">
    <source>
        <dbReference type="Proteomes" id="UP001153954"/>
    </source>
</evidence>
<dbReference type="InterPro" id="IPR036397">
    <property type="entry name" value="RNaseH_sf"/>
</dbReference>
<dbReference type="AlphaFoldDB" id="A0AAU9VBT0"/>
<dbReference type="Pfam" id="PF03184">
    <property type="entry name" value="DDE_1"/>
    <property type="match status" value="1"/>
</dbReference>
<gene>
    <name evidence="2" type="ORF">EEDITHA_LOCUS23147</name>
</gene>
<evidence type="ECO:0000313" key="2">
    <source>
        <dbReference type="EMBL" id="CAH2109293.1"/>
    </source>
</evidence>
<dbReference type="PANTHER" id="PTHR19303">
    <property type="entry name" value="TRANSPOSON"/>
    <property type="match status" value="1"/>
</dbReference>
<protein>
    <recommendedName>
        <fullName evidence="1">DDE-1 domain-containing protein</fullName>
    </recommendedName>
</protein>
<dbReference type="GO" id="GO:0005634">
    <property type="term" value="C:nucleus"/>
    <property type="evidence" value="ECO:0007669"/>
    <property type="project" value="TreeGrafter"/>
</dbReference>
<dbReference type="PANTHER" id="PTHR19303:SF74">
    <property type="entry name" value="POGO TRANSPOSABLE ELEMENT WITH KRAB DOMAIN"/>
    <property type="match status" value="1"/>
</dbReference>
<reference evidence="2" key="1">
    <citation type="submission" date="2022-03" db="EMBL/GenBank/DDBJ databases">
        <authorList>
            <person name="Tunstrom K."/>
        </authorList>
    </citation>
    <scope>NUCLEOTIDE SEQUENCE</scope>
</reference>
<evidence type="ECO:0000259" key="1">
    <source>
        <dbReference type="Pfam" id="PF03184"/>
    </source>
</evidence>
<proteinExistence type="predicted"/>
<name>A0AAU9VBT0_EUPED</name>
<dbReference type="Proteomes" id="UP001153954">
    <property type="component" value="Unassembled WGS sequence"/>
</dbReference>
<dbReference type="EMBL" id="CAKOGL010000072">
    <property type="protein sequence ID" value="CAH2109293.1"/>
    <property type="molecule type" value="Genomic_DNA"/>
</dbReference>
<feature type="domain" description="DDE-1" evidence="1">
    <location>
        <begin position="181"/>
        <end position="321"/>
    </location>
</feature>